<dbReference type="AlphaFoldDB" id="A0A1X0RWH8"/>
<feature type="transmembrane region" description="Helical" evidence="2">
    <location>
        <begin position="12"/>
        <end position="29"/>
    </location>
</feature>
<dbReference type="Pfam" id="PF12895">
    <property type="entry name" value="ANAPC3"/>
    <property type="match status" value="1"/>
</dbReference>
<feature type="region of interest" description="Disordered" evidence="1">
    <location>
        <begin position="38"/>
        <end position="66"/>
    </location>
</feature>
<evidence type="ECO:0000313" key="3">
    <source>
        <dbReference type="EMBL" id="ORE16258.1"/>
    </source>
</evidence>
<sequence>MLSIAVTINKREVCKLKLIFSIFLFYFYIKMHRRSRTPIRHNPYQTPPRPTTAAARSTTPGDVDPDSSPAAFRMGGYELISSPFFDDHFPSVSSSTHDQFSILPDVPPPETAQERLRNIRQDALSYHLPGTACFIGEKLMVTTDSLNDIYQLALCYYQVQQYERALDTLNKKQTINKSVKARYLAALCSVRFIHII</sequence>
<dbReference type="Proteomes" id="UP000242381">
    <property type="component" value="Unassembled WGS sequence"/>
</dbReference>
<feature type="compositionally biased region" description="Low complexity" evidence="1">
    <location>
        <begin position="51"/>
        <end position="60"/>
    </location>
</feature>
<dbReference type="SUPFAM" id="SSF48452">
    <property type="entry name" value="TPR-like"/>
    <property type="match status" value="1"/>
</dbReference>
<name>A0A1X0RWH8_RHIZD</name>
<gene>
    <name evidence="3" type="ORF">BCV71DRAFT_20904</name>
</gene>
<evidence type="ECO:0008006" key="5">
    <source>
        <dbReference type="Google" id="ProtNLM"/>
    </source>
</evidence>
<keyword evidence="2" id="KW-1133">Transmembrane helix</keyword>
<reference evidence="3 4" key="1">
    <citation type="journal article" date="2016" name="Proc. Natl. Acad. Sci. U.S.A.">
        <title>Lipid metabolic changes in an early divergent fungus govern the establishment of a mutualistic symbiosis with endobacteria.</title>
        <authorList>
            <person name="Lastovetsky O.A."/>
            <person name="Gaspar M.L."/>
            <person name="Mondo S.J."/>
            <person name="LaButti K.M."/>
            <person name="Sandor L."/>
            <person name="Grigoriev I.V."/>
            <person name="Henry S.A."/>
            <person name="Pawlowska T.E."/>
        </authorList>
    </citation>
    <scope>NUCLEOTIDE SEQUENCE [LARGE SCALE GENOMIC DNA]</scope>
    <source>
        <strain evidence="3 4">ATCC 11559</strain>
    </source>
</reference>
<keyword evidence="2" id="KW-0812">Transmembrane</keyword>
<organism evidence="3 4">
    <name type="scientific">Rhizopus microsporus</name>
    <dbReference type="NCBI Taxonomy" id="58291"/>
    <lineage>
        <taxon>Eukaryota</taxon>
        <taxon>Fungi</taxon>
        <taxon>Fungi incertae sedis</taxon>
        <taxon>Mucoromycota</taxon>
        <taxon>Mucoromycotina</taxon>
        <taxon>Mucoromycetes</taxon>
        <taxon>Mucorales</taxon>
        <taxon>Mucorineae</taxon>
        <taxon>Rhizopodaceae</taxon>
        <taxon>Rhizopus</taxon>
    </lineage>
</organism>
<evidence type="ECO:0000313" key="4">
    <source>
        <dbReference type="Proteomes" id="UP000242381"/>
    </source>
</evidence>
<evidence type="ECO:0000256" key="2">
    <source>
        <dbReference type="SAM" id="Phobius"/>
    </source>
</evidence>
<accession>A0A1X0RWH8</accession>
<dbReference type="Gene3D" id="1.25.40.10">
    <property type="entry name" value="Tetratricopeptide repeat domain"/>
    <property type="match status" value="1"/>
</dbReference>
<evidence type="ECO:0000256" key="1">
    <source>
        <dbReference type="SAM" id="MobiDB-lite"/>
    </source>
</evidence>
<dbReference type="InterPro" id="IPR011990">
    <property type="entry name" value="TPR-like_helical_dom_sf"/>
</dbReference>
<protein>
    <recommendedName>
        <fullName evidence="5">TPR-like protein</fullName>
    </recommendedName>
</protein>
<keyword evidence="2" id="KW-0472">Membrane</keyword>
<proteinExistence type="predicted"/>
<dbReference type="EMBL" id="KV921392">
    <property type="protein sequence ID" value="ORE16258.1"/>
    <property type="molecule type" value="Genomic_DNA"/>
</dbReference>